<sequence length="200" mass="22987">MRYFLLVIGLFFLQLPAVAEDTRKPHFWGNYASEKEYTTAFNQGWRESQQIKKESAKRQGKIDWIIFVSSIFALMAPVVLSTIRKEPSQVIFYHFLVVFPLLISICSLFPVMVALGEWGSMKHPSLYNLFSNLELNLLILKANIYLIPIASGFIYLFLFMVKKIRKAEIIISLSIYFFMYSGFMVFLNIMSGLASQGAGH</sequence>
<reference evidence="3" key="1">
    <citation type="journal article" date="2021" name="Proc. Natl. Acad. Sci. U.S.A.">
        <title>Global biogeography of chemosynthetic symbionts reveals both localized and globally distributed symbiont groups. .</title>
        <authorList>
            <person name="Osvatic J.T."/>
            <person name="Wilkins L.G.E."/>
            <person name="Leibrecht L."/>
            <person name="Leray M."/>
            <person name="Zauner S."/>
            <person name="Polzin J."/>
            <person name="Camacho Y."/>
            <person name="Gros O."/>
            <person name="van Gils J.A."/>
            <person name="Eisen J.A."/>
            <person name="Petersen J.M."/>
            <person name="Yuen B."/>
        </authorList>
    </citation>
    <scope>NUCLEOTIDE SEQUENCE</scope>
    <source>
        <strain evidence="3">MAGL173</strain>
    </source>
</reference>
<accession>A0A9E4N0X6</accession>
<protein>
    <recommendedName>
        <fullName evidence="5">Yip1 domain-containing protein</fullName>
    </recommendedName>
</protein>
<organism evidence="3 4">
    <name type="scientific">Candidatus Thiodiazotropha lotti</name>
    <dbReference type="NCBI Taxonomy" id="2792787"/>
    <lineage>
        <taxon>Bacteria</taxon>
        <taxon>Pseudomonadati</taxon>
        <taxon>Pseudomonadota</taxon>
        <taxon>Gammaproteobacteria</taxon>
        <taxon>Chromatiales</taxon>
        <taxon>Sedimenticolaceae</taxon>
        <taxon>Candidatus Thiodiazotropha</taxon>
    </lineage>
</organism>
<dbReference type="EMBL" id="JAEPDI010000009">
    <property type="protein sequence ID" value="MCG7939708.1"/>
    <property type="molecule type" value="Genomic_DNA"/>
</dbReference>
<comment type="caution">
    <text evidence="3">The sequence shown here is derived from an EMBL/GenBank/DDBJ whole genome shotgun (WGS) entry which is preliminary data.</text>
</comment>
<evidence type="ECO:0000256" key="1">
    <source>
        <dbReference type="SAM" id="Phobius"/>
    </source>
</evidence>
<keyword evidence="1" id="KW-0812">Transmembrane</keyword>
<evidence type="ECO:0000256" key="2">
    <source>
        <dbReference type="SAM" id="SignalP"/>
    </source>
</evidence>
<proteinExistence type="predicted"/>
<keyword evidence="1" id="KW-0472">Membrane</keyword>
<evidence type="ECO:0008006" key="5">
    <source>
        <dbReference type="Google" id="ProtNLM"/>
    </source>
</evidence>
<dbReference type="AlphaFoldDB" id="A0A9E4N0X6"/>
<feature type="transmembrane region" description="Helical" evidence="1">
    <location>
        <begin position="90"/>
        <end position="115"/>
    </location>
</feature>
<keyword evidence="1" id="KW-1133">Transmembrane helix</keyword>
<feature type="transmembrane region" description="Helical" evidence="1">
    <location>
        <begin position="64"/>
        <end position="83"/>
    </location>
</feature>
<dbReference type="Proteomes" id="UP000886687">
    <property type="component" value="Unassembled WGS sequence"/>
</dbReference>
<evidence type="ECO:0000313" key="4">
    <source>
        <dbReference type="Proteomes" id="UP000886687"/>
    </source>
</evidence>
<feature type="signal peptide" evidence="2">
    <location>
        <begin position="1"/>
        <end position="19"/>
    </location>
</feature>
<feature type="chain" id="PRO_5039645936" description="Yip1 domain-containing protein" evidence="2">
    <location>
        <begin position="20"/>
        <end position="200"/>
    </location>
</feature>
<feature type="transmembrane region" description="Helical" evidence="1">
    <location>
        <begin position="135"/>
        <end position="158"/>
    </location>
</feature>
<feature type="transmembrane region" description="Helical" evidence="1">
    <location>
        <begin position="170"/>
        <end position="190"/>
    </location>
</feature>
<keyword evidence="2" id="KW-0732">Signal</keyword>
<evidence type="ECO:0000313" key="3">
    <source>
        <dbReference type="EMBL" id="MCG7939708.1"/>
    </source>
</evidence>
<name>A0A9E4N0X6_9GAMM</name>
<gene>
    <name evidence="3" type="ORF">JAZ04_12760</name>
</gene>